<dbReference type="Proteomes" id="UP000827872">
    <property type="component" value="Linkage Group LG06"/>
</dbReference>
<sequence>MLSSEDHINRKYAFKAAHPNMRTYYFCTDTAKEMELWMKAMIDAALVQTEPVKRADKITAENTLPREVNNITSHRMLIKPEAQNNQRNKEVSKMEDKKALEAEKYGFQKVGRDRPLTKINSVKQNSLGSEYGTLPASTFASGHYRPVHLNGSEKAVNLILADSGDGMHHNAIHSHIESERVIQRTNSMLQLEQWIKIQRGKGQEEETRG</sequence>
<comment type="caution">
    <text evidence="1">The sequence shown here is derived from an EMBL/GenBank/DDBJ whole genome shotgun (WGS) entry which is preliminary data.</text>
</comment>
<dbReference type="EMBL" id="CM037619">
    <property type="protein sequence ID" value="KAH8006560.1"/>
    <property type="molecule type" value="Genomic_DNA"/>
</dbReference>
<protein>
    <submittedName>
        <fullName evidence="1">Pleckstrin y domain-containing A member 5</fullName>
    </submittedName>
</protein>
<proteinExistence type="predicted"/>
<evidence type="ECO:0000313" key="2">
    <source>
        <dbReference type="Proteomes" id="UP000827872"/>
    </source>
</evidence>
<accession>A0ACB8FLV0</accession>
<gene>
    <name evidence="1" type="primary">PLEKHA5_1</name>
    <name evidence="1" type="ORF">K3G42_008435</name>
</gene>
<evidence type="ECO:0000313" key="1">
    <source>
        <dbReference type="EMBL" id="KAH8006560.1"/>
    </source>
</evidence>
<reference evidence="1" key="1">
    <citation type="submission" date="2021-08" db="EMBL/GenBank/DDBJ databases">
        <title>The first chromosome-level gecko genome reveals the dynamic sex chromosomes of Neotropical dwarf geckos (Sphaerodactylidae: Sphaerodactylus).</title>
        <authorList>
            <person name="Pinto B.J."/>
            <person name="Keating S.E."/>
            <person name="Gamble T."/>
        </authorList>
    </citation>
    <scope>NUCLEOTIDE SEQUENCE</scope>
    <source>
        <strain evidence="1">TG3544</strain>
    </source>
</reference>
<organism evidence="1 2">
    <name type="scientific">Sphaerodactylus townsendi</name>
    <dbReference type="NCBI Taxonomy" id="933632"/>
    <lineage>
        <taxon>Eukaryota</taxon>
        <taxon>Metazoa</taxon>
        <taxon>Chordata</taxon>
        <taxon>Craniata</taxon>
        <taxon>Vertebrata</taxon>
        <taxon>Euteleostomi</taxon>
        <taxon>Lepidosauria</taxon>
        <taxon>Squamata</taxon>
        <taxon>Bifurcata</taxon>
        <taxon>Gekkota</taxon>
        <taxon>Sphaerodactylidae</taxon>
        <taxon>Sphaerodactylus</taxon>
    </lineage>
</organism>
<keyword evidence="2" id="KW-1185">Reference proteome</keyword>
<name>A0ACB8FLV0_9SAUR</name>